<comment type="similarity">
    <text evidence="2">Belongs to the SCC4/mau-2 family.</text>
</comment>
<keyword evidence="13" id="KW-1185">Reference proteome</keyword>
<dbReference type="SMART" id="SM00806">
    <property type="entry name" value="AIP3"/>
    <property type="match status" value="1"/>
</dbReference>
<dbReference type="STRING" id="64571.A0A1Y2G931"/>
<feature type="compositionally biased region" description="Polar residues" evidence="10">
    <location>
        <begin position="1087"/>
        <end position="1099"/>
    </location>
</feature>
<feature type="compositionally biased region" description="Gly residues" evidence="10">
    <location>
        <begin position="898"/>
        <end position="925"/>
    </location>
</feature>
<keyword evidence="3" id="KW-0132">Cell division</keyword>
<feature type="compositionally biased region" description="Low complexity" evidence="10">
    <location>
        <begin position="1061"/>
        <end position="1077"/>
    </location>
</feature>
<feature type="region of interest" description="Disordered" evidence="10">
    <location>
        <begin position="857"/>
        <end position="1112"/>
    </location>
</feature>
<evidence type="ECO:0000256" key="10">
    <source>
        <dbReference type="SAM" id="MobiDB-lite"/>
    </source>
</evidence>
<keyword evidence="8" id="KW-0131">Cell cycle</keyword>
<dbReference type="InterPro" id="IPR019440">
    <property type="entry name" value="MAU2"/>
</dbReference>
<dbReference type="InterPro" id="IPR051825">
    <property type="entry name" value="SRCIN1"/>
</dbReference>
<dbReference type="InParanoid" id="A0A1Y2G931"/>
<protein>
    <submittedName>
        <fullName evidence="12">Actin interacting protein 3-domain-containing protein</fullName>
    </submittedName>
</protein>
<evidence type="ECO:0000256" key="6">
    <source>
        <dbReference type="ARBA" id="ARBA00023054"/>
    </source>
</evidence>
<organism evidence="12 13">
    <name type="scientific">Lobosporangium transversale</name>
    <dbReference type="NCBI Taxonomy" id="64571"/>
    <lineage>
        <taxon>Eukaryota</taxon>
        <taxon>Fungi</taxon>
        <taxon>Fungi incertae sedis</taxon>
        <taxon>Mucoromycota</taxon>
        <taxon>Mortierellomycotina</taxon>
        <taxon>Mortierellomycetes</taxon>
        <taxon>Mortierellales</taxon>
        <taxon>Mortierellaceae</taxon>
        <taxon>Lobosporangium</taxon>
    </lineage>
</organism>
<evidence type="ECO:0000256" key="9">
    <source>
        <dbReference type="SAM" id="Coils"/>
    </source>
</evidence>
<dbReference type="GO" id="GO:0051286">
    <property type="term" value="C:cell tip"/>
    <property type="evidence" value="ECO:0007669"/>
    <property type="project" value="TreeGrafter"/>
</dbReference>
<dbReference type="GO" id="GO:0005737">
    <property type="term" value="C:cytoplasm"/>
    <property type="evidence" value="ECO:0007669"/>
    <property type="project" value="TreeGrafter"/>
</dbReference>
<dbReference type="GO" id="GO:0030010">
    <property type="term" value="P:establishment of cell polarity"/>
    <property type="evidence" value="ECO:0007669"/>
    <property type="project" value="TreeGrafter"/>
</dbReference>
<comment type="caution">
    <text evidence="12">The sequence shown here is derived from an EMBL/GenBank/DDBJ whole genome shotgun (WGS) entry which is preliminary data.</text>
</comment>
<dbReference type="Pfam" id="PF10345">
    <property type="entry name" value="Cohesin_load"/>
    <property type="match status" value="2"/>
</dbReference>
<name>A0A1Y2G931_9FUNG</name>
<dbReference type="OrthoDB" id="5565328at2759"/>
<feature type="compositionally biased region" description="Polar residues" evidence="10">
    <location>
        <begin position="1600"/>
        <end position="1609"/>
    </location>
</feature>
<dbReference type="InterPro" id="IPR005613">
    <property type="entry name" value="AIP3_C"/>
</dbReference>
<evidence type="ECO:0000259" key="11">
    <source>
        <dbReference type="SMART" id="SM00806"/>
    </source>
</evidence>
<evidence type="ECO:0000256" key="3">
    <source>
        <dbReference type="ARBA" id="ARBA00022618"/>
    </source>
</evidence>
<dbReference type="GO" id="GO:0007064">
    <property type="term" value="P:mitotic sister chromatid cohesion"/>
    <property type="evidence" value="ECO:0007669"/>
    <property type="project" value="InterPro"/>
</dbReference>
<evidence type="ECO:0000313" key="13">
    <source>
        <dbReference type="Proteomes" id="UP000193648"/>
    </source>
</evidence>
<feature type="compositionally biased region" description="Low complexity" evidence="10">
    <location>
        <begin position="1002"/>
        <end position="1015"/>
    </location>
</feature>
<feature type="compositionally biased region" description="Polar residues" evidence="10">
    <location>
        <begin position="282"/>
        <end position="291"/>
    </location>
</feature>
<evidence type="ECO:0000256" key="4">
    <source>
        <dbReference type="ARBA" id="ARBA00022776"/>
    </source>
</evidence>
<dbReference type="InterPro" id="IPR056279">
    <property type="entry name" value="Aip3p_Bud6_N"/>
</dbReference>
<dbReference type="Proteomes" id="UP000193648">
    <property type="component" value="Unassembled WGS sequence"/>
</dbReference>
<evidence type="ECO:0000256" key="2">
    <source>
        <dbReference type="ARBA" id="ARBA00008585"/>
    </source>
</evidence>
<keyword evidence="7" id="KW-0539">Nucleus</keyword>
<dbReference type="EMBL" id="MCFF01000056">
    <property type="protein sequence ID" value="ORZ04583.1"/>
    <property type="molecule type" value="Genomic_DNA"/>
</dbReference>
<dbReference type="RefSeq" id="XP_021876629.1">
    <property type="nucleotide sequence ID" value="XM_022030645.1"/>
</dbReference>
<dbReference type="Gene3D" id="1.20.58.1540">
    <property type="entry name" value="Actin interacting protein 3, C-terminal domain"/>
    <property type="match status" value="1"/>
</dbReference>
<gene>
    <name evidence="12" type="ORF">BCR41DRAFT_425875</name>
</gene>
<feature type="compositionally biased region" description="Polar residues" evidence="10">
    <location>
        <begin position="863"/>
        <end position="875"/>
    </location>
</feature>
<dbReference type="GO" id="GO:0051301">
    <property type="term" value="P:cell division"/>
    <property type="evidence" value="ECO:0007669"/>
    <property type="project" value="UniProtKB-KW"/>
</dbReference>
<dbReference type="Pfam" id="PF23153">
    <property type="entry name" value="Aip3p_Bud6_N"/>
    <property type="match status" value="1"/>
</dbReference>
<feature type="region of interest" description="Disordered" evidence="10">
    <location>
        <begin position="249"/>
        <end position="291"/>
    </location>
</feature>
<feature type="coiled-coil region" evidence="9">
    <location>
        <begin position="1455"/>
        <end position="1482"/>
    </location>
</feature>
<feature type="compositionally biased region" description="Polar residues" evidence="10">
    <location>
        <begin position="1016"/>
        <end position="1025"/>
    </location>
</feature>
<dbReference type="Pfam" id="PF03915">
    <property type="entry name" value="AIP3"/>
    <property type="match status" value="1"/>
</dbReference>
<feature type="region of interest" description="Disordered" evidence="10">
    <location>
        <begin position="1590"/>
        <end position="1609"/>
    </location>
</feature>
<feature type="domain" description="Actin interacting protein 3 C-terminal" evidence="11">
    <location>
        <begin position="1137"/>
        <end position="1579"/>
    </location>
</feature>
<dbReference type="InterPro" id="IPR022782">
    <property type="entry name" value="AIP3-like_C"/>
</dbReference>
<keyword evidence="5" id="KW-0159">Chromosome partition</keyword>
<dbReference type="FunCoup" id="A0A1Y2G931">
    <property type="interactions" value="65"/>
</dbReference>
<accession>A0A1Y2G931</accession>
<keyword evidence="4" id="KW-0498">Mitosis</keyword>
<evidence type="ECO:0000313" key="12">
    <source>
        <dbReference type="EMBL" id="ORZ04583.1"/>
    </source>
</evidence>
<evidence type="ECO:0000256" key="7">
    <source>
        <dbReference type="ARBA" id="ARBA00023242"/>
    </source>
</evidence>
<dbReference type="GeneID" id="33572486"/>
<dbReference type="PANTHER" id="PTHR22741:SF10">
    <property type="entry name" value="COILED-COIL DOMAIN-CONTAINING PROTEIN CG32809"/>
    <property type="match status" value="1"/>
</dbReference>
<dbReference type="PANTHER" id="PTHR22741">
    <property type="entry name" value="P140CAP/SNIP-RELATED"/>
    <property type="match status" value="1"/>
</dbReference>
<reference evidence="12 13" key="1">
    <citation type="submission" date="2016-07" db="EMBL/GenBank/DDBJ databases">
        <title>Pervasive Adenine N6-methylation of Active Genes in Fungi.</title>
        <authorList>
            <consortium name="DOE Joint Genome Institute"/>
            <person name="Mondo S.J."/>
            <person name="Dannebaum R.O."/>
            <person name="Kuo R.C."/>
            <person name="Labutti K."/>
            <person name="Haridas S."/>
            <person name="Kuo A."/>
            <person name="Salamov A."/>
            <person name="Ahrendt S.R."/>
            <person name="Lipzen A."/>
            <person name="Sullivan W."/>
            <person name="Andreopoulos W.B."/>
            <person name="Clum A."/>
            <person name="Lindquist E."/>
            <person name="Daum C."/>
            <person name="Ramamoorthy G.K."/>
            <person name="Gryganskyi A."/>
            <person name="Culley D."/>
            <person name="Magnuson J.K."/>
            <person name="James T.Y."/>
            <person name="O'Malley M.A."/>
            <person name="Stajich J.E."/>
            <person name="Spatafora J.W."/>
            <person name="Visel A."/>
            <person name="Grigoriev I.V."/>
        </authorList>
    </citation>
    <scope>NUCLEOTIDE SEQUENCE [LARGE SCALE GENOMIC DNA]</scope>
    <source>
        <strain evidence="12 13">NRRL 3116</strain>
    </source>
</reference>
<dbReference type="GO" id="GO:0005634">
    <property type="term" value="C:nucleus"/>
    <property type="evidence" value="ECO:0007669"/>
    <property type="project" value="UniProtKB-SubCell"/>
</dbReference>
<evidence type="ECO:0000256" key="5">
    <source>
        <dbReference type="ARBA" id="ARBA00022829"/>
    </source>
</evidence>
<keyword evidence="6 9" id="KW-0175">Coiled coil</keyword>
<sequence length="1609" mass="178095">MSQQGDARTLETELLTSEGKTHLVLWALAEEYIDQAHSLCFIATTQPCSQPEWQRRHRDLIFSALKCLVACVTLESHAMTQLDKAKTGLRLAQLIFEETESFSRAEEEVNKAIVIADAIQGSAALDVQLRLYELQVHIYIELKKFRVAKNTLRIASVEAAKHGLHWWSYHFYLLKARVQFMVNDLAGSLQALNQGATLAENRGDFELKLAFWIVAGQHSIMLSNWDQATAYLQKLTPYMGLDEALDTPSTTGADVPKSKNLSSLPVTKPAVPSNSKTHKSNGTRPSSEQKKLCQSRQLRVFFLILYTYCMLRSGGTAKALAALSALHSLLDEVQPKDALELRGVFQIPLNNASQDRSDTHNRSLANSSQNLLSISIKWMTFSQVYCLTYLLSGVCSKADMTQPMKAQQFLVEGIKVVDQEFCVNNYATSTISVRRNQQWYSLLMMSMLMHLSDVFLLKFDLASAEETILKAVYWSKMCGLWETSKWRLALSIAMIMQLGGRLKEALDWYGICLKHSEGMHKDPEGYEAKTLAIVNCALIYCGDRYLDLEKAKELQLEARARHSTNASSNLLCAFHILDSWIAEGLIPARQHLQEALKLSSALLNTQMRSLTLLLLGNVYLQTHDEQAEKMLMAGYIHAVKTSNQIIAAAAGSSLKDLYLATSQGIKASQQTQQNMAVLETVEQAFQSCPMGPLLSEYICSYPSHIHMDAKDPSHQHRSSGTQPVRRRKTDQGATNPLEATVTKLLVATKQLLEGLTLWSTKKMTEEQVSDIFVQLATQFNLASQAFHEVDIDTSELAHIPDDLRNCLETALGEPPSPASLEKYLPRIKAVIIDLLQGLRLKQNLYREQHEARTIRLQAAANASGRSKSTSGNYRQPTGGRSPEVGGTSMRVQPASPGIGAGAGATGTGRGTGAGTGTGTGTGAGTGAPTLSISSVSDEQGHAETLASLRKSDAITRRASSRRHSQRFSTVMEQNAPPVPRRNFMNDPELLSAYPGYSSSQGSTPATSPSMAPPYSQFQTTSTYERPNSPAMPSPSINRSVNRMPLPSTIPAPSSYFQKDIPSSSSSPRLGSSSMMLGTLTPERAQSPRPSLSRSGSMDTMRNAETPKSSSLLETSNALSLPLNDAASEPIDDSLTLFLQVGKSVKKTKFEGELTHSALRMLFMEKFQYNPGQEDFPTIYVKDPNTNIHYELESLADVRQNAFLSLNVDDLENIQRKMDQGFAALSKELHEIKKAHEASEAARQKAVAAAAAAAASAVAAPSERLISSQSENSQILRSVVHKALAKNKGTGATSSGSATSQSKVSAAELKSQYEEIQSLRRDLGVVRQLYTELQSETKSTLGNLAGYTAQIRKQTQEQPVSSRMFIETGKIKLDKKSEDLTNKIEDLQDIVEDMKVNVTQRRGRPSDSSIAFVDKQCDQIGREIEELSDFIQTVRPSWKKTWEVELQTIVKEQMFLKEQEALLEDLKEDRSSLLQTLNNLKKVLELQLKSGGASREFVFQPVVDENFEGLKTVLEEVKMIEPDSERRLKAMAQMEKLRHIELSNRIDEFEEELTSFVGASKLRKTGGALEVERQRQQRDLENLRAMFAKKDQEAPLISVETPEQPSVANP</sequence>
<feature type="region of interest" description="Disordered" evidence="10">
    <location>
        <begin position="709"/>
        <end position="733"/>
    </location>
</feature>
<evidence type="ECO:0000256" key="1">
    <source>
        <dbReference type="ARBA" id="ARBA00004123"/>
    </source>
</evidence>
<dbReference type="GO" id="GO:0005519">
    <property type="term" value="F:cytoskeletal regulatory protein binding"/>
    <property type="evidence" value="ECO:0007669"/>
    <property type="project" value="InterPro"/>
</dbReference>
<feature type="coiled-coil region" evidence="9">
    <location>
        <begin position="1369"/>
        <end position="1396"/>
    </location>
</feature>
<evidence type="ECO:0000256" key="8">
    <source>
        <dbReference type="ARBA" id="ARBA00023306"/>
    </source>
</evidence>
<dbReference type="GO" id="GO:0007059">
    <property type="term" value="P:chromosome segregation"/>
    <property type="evidence" value="ECO:0007669"/>
    <property type="project" value="UniProtKB-KW"/>
</dbReference>
<comment type="subcellular location">
    <subcellularLocation>
        <location evidence="1">Nucleus</location>
    </subcellularLocation>
</comment>
<feature type="compositionally biased region" description="Polar residues" evidence="10">
    <location>
        <begin position="928"/>
        <end position="937"/>
    </location>
</feature>
<proteinExistence type="inferred from homology"/>